<comment type="caution">
    <text evidence="2">The sequence shown here is derived from an EMBL/GenBank/DDBJ whole genome shotgun (WGS) entry which is preliminary data.</text>
</comment>
<feature type="region of interest" description="Disordered" evidence="1">
    <location>
        <begin position="460"/>
        <end position="491"/>
    </location>
</feature>
<feature type="region of interest" description="Disordered" evidence="1">
    <location>
        <begin position="401"/>
        <end position="425"/>
    </location>
</feature>
<dbReference type="Proteomes" id="UP001215598">
    <property type="component" value="Unassembled WGS sequence"/>
</dbReference>
<dbReference type="EMBL" id="JARKIB010000019">
    <property type="protein sequence ID" value="KAJ7768848.1"/>
    <property type="molecule type" value="Genomic_DNA"/>
</dbReference>
<accession>A0AAD7JP92</accession>
<gene>
    <name evidence="2" type="ORF">B0H16DRAFT_1716050</name>
</gene>
<keyword evidence="3" id="KW-1185">Reference proteome</keyword>
<name>A0AAD7JP92_9AGAR</name>
<dbReference type="AlphaFoldDB" id="A0AAD7JP92"/>
<feature type="compositionally biased region" description="Basic and acidic residues" evidence="1">
    <location>
        <begin position="460"/>
        <end position="482"/>
    </location>
</feature>
<evidence type="ECO:0000313" key="2">
    <source>
        <dbReference type="EMBL" id="KAJ7768848.1"/>
    </source>
</evidence>
<reference evidence="2" key="1">
    <citation type="submission" date="2023-03" db="EMBL/GenBank/DDBJ databases">
        <title>Massive genome expansion in bonnet fungi (Mycena s.s.) driven by repeated elements and novel gene families across ecological guilds.</title>
        <authorList>
            <consortium name="Lawrence Berkeley National Laboratory"/>
            <person name="Harder C.B."/>
            <person name="Miyauchi S."/>
            <person name="Viragh M."/>
            <person name="Kuo A."/>
            <person name="Thoen E."/>
            <person name="Andreopoulos B."/>
            <person name="Lu D."/>
            <person name="Skrede I."/>
            <person name="Drula E."/>
            <person name="Henrissat B."/>
            <person name="Morin E."/>
            <person name="Kohler A."/>
            <person name="Barry K."/>
            <person name="LaButti K."/>
            <person name="Morin E."/>
            <person name="Salamov A."/>
            <person name="Lipzen A."/>
            <person name="Mereny Z."/>
            <person name="Hegedus B."/>
            <person name="Baldrian P."/>
            <person name="Stursova M."/>
            <person name="Weitz H."/>
            <person name="Taylor A."/>
            <person name="Grigoriev I.V."/>
            <person name="Nagy L.G."/>
            <person name="Martin F."/>
            <person name="Kauserud H."/>
        </authorList>
    </citation>
    <scope>NUCLEOTIDE SEQUENCE</scope>
    <source>
        <strain evidence="2">CBHHK182m</strain>
    </source>
</reference>
<evidence type="ECO:0000313" key="3">
    <source>
        <dbReference type="Proteomes" id="UP001215598"/>
    </source>
</evidence>
<proteinExistence type="predicted"/>
<sequence>MQVFYTALEFVEPPPLNLPLSVFKRKVFYTALEFVARIRSLILKTRVHLSLNLPLSVFKRNPLALALADMASPHTSSVESTSLQYFDGHILNSRGVFGVHYGDPSVLLDIPLPEEAPAPTVSNFRSSDFRRPSWINPNFPQLLLLPRSNPFYGPIFSCLNVNKKTVHIERVETMPLGDTESRVRWGLQQDLIDRWLHLESLLLLTLHHMTVLHSGPAAEGVYTFPTPIHYCYTERNTNSPSDAIKVALNSRDAFLPLMAHLSLMFLLLGAKNTDDWRQQLNRYTRLPWQWIGDLEASAVGDFTIERLGGIIDLTQSKSHPDHRIPRHVRWLLPYLLGKHLVPLYFFYGHVIPPTEPIPDALLKVGFVPTIEELAYLRSRPGAVTFSSWSVITGSVWKRRSGAHPSTSSLSPSAPTPPAYDSQAPFDSPPTATYFPAVERDSGQKRGEDIHTFMERRRLHNEKRAQHESPDAKSRCLAQERHASKGAPPGKKGARVFIWEEEEGFYIRHACNRIDAADLWDNFTPAQRVYDSFSNQWDLCTALAPDEEAEPDQSLYDVGDDDDFFPFHPPDSQTSSIPSAPDVPGREVIQRRTGERAVEVLERAYDLHPDDPAEDPDNLPGWQKQDVLTAIRFRFGFEEPITDSNSSPQIQNTPSPWCSWCVGDANWAVPETSALPTLLQHILQSDLQEAAANLSDLTSAASELALGWDVAVTILNQGSEPLYELRSLGSESSEPSILLESAATVLQVVRSGWGGVEPTIRNLVRLGAVFSPGWPRPTDYRTPFAPHRPTLSLGCRTSDYRPTLVDFAAYVQRRDAFVRSSRGRTALFYGGIVGRIARLVLSDFEDVACLEPSEDVLQTGARVSRRNGEGELHFETLTKEEINLICGVYTIETGQKSSATEEGQQLKFISWWPTPPAFYSSGLNTGWWNANCERWFVKRLKDIHNGQATLMTYTQWKNKIRYNKTAHKVTEKLDKVAAQYLAARFA</sequence>
<evidence type="ECO:0000256" key="1">
    <source>
        <dbReference type="SAM" id="MobiDB-lite"/>
    </source>
</evidence>
<protein>
    <submittedName>
        <fullName evidence="2">Uncharacterized protein</fullName>
    </submittedName>
</protein>
<organism evidence="2 3">
    <name type="scientific">Mycena metata</name>
    <dbReference type="NCBI Taxonomy" id="1033252"/>
    <lineage>
        <taxon>Eukaryota</taxon>
        <taxon>Fungi</taxon>
        <taxon>Dikarya</taxon>
        <taxon>Basidiomycota</taxon>
        <taxon>Agaricomycotina</taxon>
        <taxon>Agaricomycetes</taxon>
        <taxon>Agaricomycetidae</taxon>
        <taxon>Agaricales</taxon>
        <taxon>Marasmiineae</taxon>
        <taxon>Mycenaceae</taxon>
        <taxon>Mycena</taxon>
    </lineage>
</organism>